<dbReference type="InterPro" id="IPR049245">
    <property type="entry name" value="DUF6880"/>
</dbReference>
<dbReference type="AlphaFoldDB" id="A0A512IS22"/>
<dbReference type="EMBL" id="BJZT01000031">
    <property type="protein sequence ID" value="GEP00491.1"/>
    <property type="molecule type" value="Genomic_DNA"/>
</dbReference>
<gene>
    <name evidence="2" type="ORF">MHA02_28780</name>
</gene>
<evidence type="ECO:0000313" key="3">
    <source>
        <dbReference type="Proteomes" id="UP000321258"/>
    </source>
</evidence>
<comment type="caution">
    <text evidence="2">The sequence shown here is derived from an EMBL/GenBank/DDBJ whole genome shotgun (WGS) entry which is preliminary data.</text>
</comment>
<sequence length="513" mass="56353">MMRRRLEGEGGMGRKAARDSAASKPRAPAKRASKSTTPTRETLAALDAATLIRLVLDETGQNPAFKKRVSAALAGLQGPDAVAALIDRRLAALEKARGFIDWRKSRTFVADLDAMLATIVSDLRPLDAGMALDRLVRFLDGANATLERAEDSAGRIEGLYDDAVRAAVEIVRALPPTQVARVAENLVPMIVGESFGLLDGLLQDIVAVLPAEALGALDAQLVAALAAIREPTAEDRAKANPYDFGPAYAIRMERLRLSRLREAIADARGDVDAFIAIESRDTREPPDAIAIAERLLAAGRAGEALDWIRRPYPYGHVGETSEAGEPGWRRECIEIQVLDALGQHGEAQALRWSRFERVLDPQALRDYLAKLPDFEDEDALERAFAYASAQKDPHGALFFLVGWPQLDRAAKLVMARRTEWEGRFWQWLAPAAEALEHDHPLAASLLHRALLDDILDRSRHRAYGHGARHLAALEDLAARLEPGDLTPGHAAYEASLRKAHRRKSGFWDYVDDV</sequence>
<name>A0A512IS22_9HYPH</name>
<reference evidence="2 3" key="1">
    <citation type="submission" date="2019-07" db="EMBL/GenBank/DDBJ databases">
        <title>Whole genome shotgun sequence of Methylobacterium haplocladii NBRC 107714.</title>
        <authorList>
            <person name="Hosoyama A."/>
            <person name="Uohara A."/>
            <person name="Ohji S."/>
            <person name="Ichikawa N."/>
        </authorList>
    </citation>
    <scope>NUCLEOTIDE SEQUENCE [LARGE SCALE GENOMIC DNA]</scope>
    <source>
        <strain evidence="2 3">NBRC 107714</strain>
    </source>
</reference>
<keyword evidence="3" id="KW-1185">Reference proteome</keyword>
<feature type="region of interest" description="Disordered" evidence="1">
    <location>
        <begin position="1"/>
        <end position="40"/>
    </location>
</feature>
<accession>A0A512IS22</accession>
<organism evidence="2 3">
    <name type="scientific">Methylobacterium haplocladii</name>
    <dbReference type="NCBI Taxonomy" id="1176176"/>
    <lineage>
        <taxon>Bacteria</taxon>
        <taxon>Pseudomonadati</taxon>
        <taxon>Pseudomonadota</taxon>
        <taxon>Alphaproteobacteria</taxon>
        <taxon>Hyphomicrobiales</taxon>
        <taxon>Methylobacteriaceae</taxon>
        <taxon>Methylobacterium</taxon>
    </lineage>
</organism>
<proteinExistence type="predicted"/>
<evidence type="ECO:0000256" key="1">
    <source>
        <dbReference type="SAM" id="MobiDB-lite"/>
    </source>
</evidence>
<evidence type="ECO:0000313" key="2">
    <source>
        <dbReference type="EMBL" id="GEP00491.1"/>
    </source>
</evidence>
<dbReference type="Pfam" id="PF21810">
    <property type="entry name" value="DUF6880"/>
    <property type="match status" value="1"/>
</dbReference>
<dbReference type="Proteomes" id="UP000321258">
    <property type="component" value="Unassembled WGS sequence"/>
</dbReference>
<protein>
    <submittedName>
        <fullName evidence="2">Uncharacterized protein</fullName>
    </submittedName>
</protein>